<organism evidence="1 2">
    <name type="scientific">Winogradskyella marincola</name>
    <dbReference type="NCBI Taxonomy" id="3037795"/>
    <lineage>
        <taxon>Bacteria</taxon>
        <taxon>Pseudomonadati</taxon>
        <taxon>Bacteroidota</taxon>
        <taxon>Flavobacteriia</taxon>
        <taxon>Flavobacteriales</taxon>
        <taxon>Flavobacteriaceae</taxon>
        <taxon>Winogradskyella</taxon>
    </lineage>
</organism>
<name>A0ABT6FZ61_9FLAO</name>
<keyword evidence="2" id="KW-1185">Reference proteome</keyword>
<dbReference type="EMBL" id="JARSBN010000002">
    <property type="protein sequence ID" value="MDG4715070.1"/>
    <property type="molecule type" value="Genomic_DNA"/>
</dbReference>
<dbReference type="Proteomes" id="UP001529085">
    <property type="component" value="Unassembled WGS sequence"/>
</dbReference>
<gene>
    <name evidence="1" type="ORF">P7122_04250</name>
</gene>
<dbReference type="RefSeq" id="WP_278004537.1">
    <property type="nucleotide sequence ID" value="NZ_JARSBN010000002.1"/>
</dbReference>
<accession>A0ABT6FZ61</accession>
<evidence type="ECO:0000313" key="1">
    <source>
        <dbReference type="EMBL" id="MDG4715070.1"/>
    </source>
</evidence>
<protein>
    <recommendedName>
        <fullName evidence="3">OmpA family protein</fullName>
    </recommendedName>
</protein>
<evidence type="ECO:0008006" key="3">
    <source>
        <dbReference type="Google" id="ProtNLM"/>
    </source>
</evidence>
<sequence length="217" mass="25580">MKLKLIPTLLLFLALLNCSDKRPPQTTSFENLYKVSSSKMKMNQSTLEITLMDDSYIYFEDYNELKFEVFLNTNYNKLKDYEAIKLTSTQMGRDDIYSKTFSKSDLKKINNTFKNQHLKRNLYSIVNSFDASELWNFRSTVIQFSDYAKDSKKLNYIELVTRHSELQNGTRKDSVATQRIKLIKDFFEEEGIQDAWDKNDRRIDASNLVLKLNLILQ</sequence>
<comment type="caution">
    <text evidence="1">The sequence shown here is derived from an EMBL/GenBank/DDBJ whole genome shotgun (WGS) entry which is preliminary data.</text>
</comment>
<proteinExistence type="predicted"/>
<reference evidence="1 2" key="1">
    <citation type="submission" date="2023-03" db="EMBL/GenBank/DDBJ databases">
        <title>Strain YYF002 represents a novel species in the genus Winogradskyella isolated from seawater.</title>
        <authorList>
            <person name="Fu Z.-Y."/>
        </authorList>
    </citation>
    <scope>NUCLEOTIDE SEQUENCE [LARGE SCALE GENOMIC DNA]</scope>
    <source>
        <strain evidence="1 2">YYF002</strain>
    </source>
</reference>
<evidence type="ECO:0000313" key="2">
    <source>
        <dbReference type="Proteomes" id="UP001529085"/>
    </source>
</evidence>